<gene>
    <name evidence="3" type="ORF">BT63DRAFT_435306</name>
</gene>
<organism evidence="3 4">
    <name type="scientific">Microthyrium microscopicum</name>
    <dbReference type="NCBI Taxonomy" id="703497"/>
    <lineage>
        <taxon>Eukaryota</taxon>
        <taxon>Fungi</taxon>
        <taxon>Dikarya</taxon>
        <taxon>Ascomycota</taxon>
        <taxon>Pezizomycotina</taxon>
        <taxon>Dothideomycetes</taxon>
        <taxon>Dothideomycetes incertae sedis</taxon>
        <taxon>Microthyriales</taxon>
        <taxon>Microthyriaceae</taxon>
        <taxon>Microthyrium</taxon>
    </lineage>
</organism>
<dbReference type="AlphaFoldDB" id="A0A6A6URV9"/>
<keyword evidence="4" id="KW-1185">Reference proteome</keyword>
<feature type="chain" id="PRO_5025672208" description="Alpha-1,3-mannosyltransferase CMT1" evidence="2">
    <location>
        <begin position="28"/>
        <end position="491"/>
    </location>
</feature>
<name>A0A6A6URV9_9PEZI</name>
<dbReference type="InterPro" id="IPR021047">
    <property type="entry name" value="Mannosyltransferase_CMT1"/>
</dbReference>
<evidence type="ECO:0000256" key="2">
    <source>
        <dbReference type="SAM" id="SignalP"/>
    </source>
</evidence>
<keyword evidence="2" id="KW-0732">Signal</keyword>
<feature type="signal peptide" evidence="2">
    <location>
        <begin position="1"/>
        <end position="27"/>
    </location>
</feature>
<dbReference type="PANTHER" id="PTHR34144:SF5">
    <property type="entry name" value="ALPHA-1,3-MANNOSYLTRANSFERASE CMT1"/>
    <property type="match status" value="1"/>
</dbReference>
<dbReference type="OrthoDB" id="262547at2759"/>
<accession>A0A6A6URV9</accession>
<dbReference type="Proteomes" id="UP000799302">
    <property type="component" value="Unassembled WGS sequence"/>
</dbReference>
<feature type="compositionally biased region" description="Polar residues" evidence="1">
    <location>
        <begin position="42"/>
        <end position="51"/>
    </location>
</feature>
<dbReference type="EMBL" id="MU004230">
    <property type="protein sequence ID" value="KAF2674147.1"/>
    <property type="molecule type" value="Genomic_DNA"/>
</dbReference>
<sequence>MLLPARRTYTLILAIFVLLILVACTRQLDPGRWSFRGLRPLSTHNNPSETVAQPVETPLSNSDIPVIQPVSGDVVDAGESSVVPPPPPAQPTEPAQSIEPPAEKVSEAPTEPQEPPKKPPIDLNKYLTSIRDINDTSLDRLKCPPADRERYDYLRTLHNLPATPPPFKPYFFALNLHECIHILPRLLGSIVEAIRILGPENCALSIVEGRSDDGTFEVLTALNQSLPEGVDYYFSRSEINPTKSGRIGSLAELRNLAIQPLTDHPERFSSTNTTVIFFNDVAACPDDILELVHQKVFQKADMTCAMDWNYVDYSGSFRLTFYDVWIARTMSGESFFHIPFGGSWNESMRLFFGQNDADRLSKARFEKGLPFQVFACWNGGVVFDAKPIMDEGVRFRLNRDNECYQGEVSLFTKDLWIKGHGNIAVVPSVNLAYDDKTAVRIQKEKGLPGDWNRKNARNKSIHVPWKTMPPPKVLCIPDWVRQPQTWVDWNE</sequence>
<feature type="region of interest" description="Disordered" evidence="1">
    <location>
        <begin position="38"/>
        <end position="123"/>
    </location>
</feature>
<evidence type="ECO:0000313" key="3">
    <source>
        <dbReference type="EMBL" id="KAF2674147.1"/>
    </source>
</evidence>
<dbReference type="PROSITE" id="PS51257">
    <property type="entry name" value="PROKAR_LIPOPROTEIN"/>
    <property type="match status" value="1"/>
</dbReference>
<dbReference type="Pfam" id="PF11735">
    <property type="entry name" value="CAP59_mtransfer"/>
    <property type="match status" value="1"/>
</dbReference>
<reference evidence="3" key="1">
    <citation type="journal article" date="2020" name="Stud. Mycol.">
        <title>101 Dothideomycetes genomes: a test case for predicting lifestyles and emergence of pathogens.</title>
        <authorList>
            <person name="Haridas S."/>
            <person name="Albert R."/>
            <person name="Binder M."/>
            <person name="Bloem J."/>
            <person name="Labutti K."/>
            <person name="Salamov A."/>
            <person name="Andreopoulos B."/>
            <person name="Baker S."/>
            <person name="Barry K."/>
            <person name="Bills G."/>
            <person name="Bluhm B."/>
            <person name="Cannon C."/>
            <person name="Castanera R."/>
            <person name="Culley D."/>
            <person name="Daum C."/>
            <person name="Ezra D."/>
            <person name="Gonzalez J."/>
            <person name="Henrissat B."/>
            <person name="Kuo A."/>
            <person name="Liang C."/>
            <person name="Lipzen A."/>
            <person name="Lutzoni F."/>
            <person name="Magnuson J."/>
            <person name="Mondo S."/>
            <person name="Nolan M."/>
            <person name="Ohm R."/>
            <person name="Pangilinan J."/>
            <person name="Park H.-J."/>
            <person name="Ramirez L."/>
            <person name="Alfaro M."/>
            <person name="Sun H."/>
            <person name="Tritt A."/>
            <person name="Yoshinaga Y."/>
            <person name="Zwiers L.-H."/>
            <person name="Turgeon B."/>
            <person name="Goodwin S."/>
            <person name="Spatafora J."/>
            <person name="Crous P."/>
            <person name="Grigoriev I."/>
        </authorList>
    </citation>
    <scope>NUCLEOTIDE SEQUENCE</scope>
    <source>
        <strain evidence="3">CBS 115976</strain>
    </source>
</reference>
<protein>
    <recommendedName>
        <fullName evidence="5">Alpha-1,3-mannosyltransferase CMT1</fullName>
    </recommendedName>
</protein>
<evidence type="ECO:0000256" key="1">
    <source>
        <dbReference type="SAM" id="MobiDB-lite"/>
    </source>
</evidence>
<proteinExistence type="predicted"/>
<evidence type="ECO:0000313" key="4">
    <source>
        <dbReference type="Proteomes" id="UP000799302"/>
    </source>
</evidence>
<evidence type="ECO:0008006" key="5">
    <source>
        <dbReference type="Google" id="ProtNLM"/>
    </source>
</evidence>
<dbReference type="PANTHER" id="PTHR34144">
    <property type="entry name" value="CHROMOSOME 8, WHOLE GENOME SHOTGUN SEQUENCE"/>
    <property type="match status" value="1"/>
</dbReference>